<reference evidence="18 19" key="1">
    <citation type="submission" date="2023-06" db="EMBL/GenBank/DDBJ databases">
        <title>Parasedimentitalea psychrophila sp. nov., a psychrophilic bacterium isolated from deep-sea sediment.</title>
        <authorList>
            <person name="Li A."/>
        </authorList>
    </citation>
    <scope>NUCLEOTIDE SEQUENCE [LARGE SCALE GENOMIC DNA]</scope>
    <source>
        <strain evidence="18 19">QS115</strain>
    </source>
</reference>
<feature type="transmembrane region" description="Helical" evidence="14">
    <location>
        <begin position="12"/>
        <end position="30"/>
    </location>
</feature>
<dbReference type="KEGG" id="ppso:QPJ95_21300"/>
<keyword evidence="14" id="KW-1133">Transmembrane helix</keyword>
<dbReference type="CDD" id="cd16922">
    <property type="entry name" value="HATPase_EvgS-ArcB-TorS-like"/>
    <property type="match status" value="1"/>
</dbReference>
<name>A0A9Y2P2E3_9RHOB</name>
<dbReference type="SUPFAM" id="SSF158472">
    <property type="entry name" value="HAMP domain-like"/>
    <property type="match status" value="1"/>
</dbReference>
<dbReference type="Pfam" id="PF00672">
    <property type="entry name" value="HAMP"/>
    <property type="match status" value="1"/>
</dbReference>
<dbReference type="RefSeq" id="WP_270920925.1">
    <property type="nucleotide sequence ID" value="NZ_CP127247.1"/>
</dbReference>
<keyword evidence="5" id="KW-0808">Transferase</keyword>
<evidence type="ECO:0000256" key="6">
    <source>
        <dbReference type="ARBA" id="ARBA00022741"/>
    </source>
</evidence>
<evidence type="ECO:0000256" key="10">
    <source>
        <dbReference type="ARBA" id="ARBA00064003"/>
    </source>
</evidence>
<dbReference type="Pfam" id="PF00072">
    <property type="entry name" value="Response_reg"/>
    <property type="match status" value="1"/>
</dbReference>
<evidence type="ECO:0000259" key="17">
    <source>
        <dbReference type="PROSITE" id="PS50885"/>
    </source>
</evidence>
<dbReference type="InterPro" id="IPR003660">
    <property type="entry name" value="HAMP_dom"/>
</dbReference>
<dbReference type="Pfam" id="PF02518">
    <property type="entry name" value="HATPase_c"/>
    <property type="match status" value="1"/>
</dbReference>
<evidence type="ECO:0000256" key="3">
    <source>
        <dbReference type="ARBA" id="ARBA00012438"/>
    </source>
</evidence>
<accession>A0A9Y2P2E3</accession>
<dbReference type="SUPFAM" id="SSF47384">
    <property type="entry name" value="Homodimeric domain of signal transducing histidine kinase"/>
    <property type="match status" value="1"/>
</dbReference>
<dbReference type="SMART" id="SM00387">
    <property type="entry name" value="HATPase_c"/>
    <property type="match status" value="1"/>
</dbReference>
<keyword evidence="4 12" id="KW-0597">Phosphoprotein</keyword>
<dbReference type="CDD" id="cd17546">
    <property type="entry name" value="REC_hyHK_CKI1_RcsC-like"/>
    <property type="match status" value="1"/>
</dbReference>
<evidence type="ECO:0000259" key="16">
    <source>
        <dbReference type="PROSITE" id="PS50110"/>
    </source>
</evidence>
<dbReference type="FunFam" id="3.30.565.10:FF:000010">
    <property type="entry name" value="Sensor histidine kinase RcsC"/>
    <property type="match status" value="1"/>
</dbReference>
<evidence type="ECO:0000256" key="7">
    <source>
        <dbReference type="ARBA" id="ARBA00022777"/>
    </source>
</evidence>
<evidence type="ECO:0000313" key="18">
    <source>
        <dbReference type="EMBL" id="WIY24992.1"/>
    </source>
</evidence>
<dbReference type="EC" id="2.7.13.3" evidence="3"/>
<dbReference type="PROSITE" id="PS50110">
    <property type="entry name" value="RESPONSE_REGULATORY"/>
    <property type="match status" value="1"/>
</dbReference>
<feature type="modified residue" description="4-aspartylphosphate" evidence="12">
    <location>
        <position position="569"/>
    </location>
</feature>
<dbReference type="FunFam" id="1.10.287.130:FF:000002">
    <property type="entry name" value="Two-component osmosensing histidine kinase"/>
    <property type="match status" value="1"/>
</dbReference>
<dbReference type="PANTHER" id="PTHR45339">
    <property type="entry name" value="HYBRID SIGNAL TRANSDUCTION HISTIDINE KINASE J"/>
    <property type="match status" value="1"/>
</dbReference>
<dbReference type="InterPro" id="IPR003661">
    <property type="entry name" value="HisK_dim/P_dom"/>
</dbReference>
<feature type="transmembrane region" description="Helical" evidence="14">
    <location>
        <begin position="167"/>
        <end position="185"/>
    </location>
</feature>
<dbReference type="SMART" id="SM00388">
    <property type="entry name" value="HisKA"/>
    <property type="match status" value="1"/>
</dbReference>
<dbReference type="PROSITE" id="PS50109">
    <property type="entry name" value="HIS_KIN"/>
    <property type="match status" value="1"/>
</dbReference>
<dbReference type="InterPro" id="IPR001789">
    <property type="entry name" value="Sig_transdc_resp-reg_receiver"/>
</dbReference>
<feature type="transmembrane region" description="Helical" evidence="14">
    <location>
        <begin position="129"/>
        <end position="147"/>
    </location>
</feature>
<dbReference type="SUPFAM" id="SSF52172">
    <property type="entry name" value="CheY-like"/>
    <property type="match status" value="1"/>
</dbReference>
<keyword evidence="8 18" id="KW-0067">ATP-binding</keyword>
<dbReference type="GO" id="GO:0000155">
    <property type="term" value="F:phosphorelay sensor kinase activity"/>
    <property type="evidence" value="ECO:0007669"/>
    <property type="project" value="InterPro"/>
</dbReference>
<dbReference type="Gene3D" id="6.10.340.10">
    <property type="match status" value="1"/>
</dbReference>
<comment type="subunit">
    <text evidence="10">At low DSF concentrations, interacts with RpfF.</text>
</comment>
<dbReference type="InterPro" id="IPR004358">
    <property type="entry name" value="Sig_transdc_His_kin-like_C"/>
</dbReference>
<keyword evidence="19" id="KW-1185">Reference proteome</keyword>
<dbReference type="PROSITE" id="PS50885">
    <property type="entry name" value="HAMP"/>
    <property type="match status" value="1"/>
</dbReference>
<dbReference type="SUPFAM" id="SSF55874">
    <property type="entry name" value="ATPase domain of HSP90 chaperone/DNA topoisomerase II/histidine kinase"/>
    <property type="match status" value="1"/>
</dbReference>
<evidence type="ECO:0000256" key="14">
    <source>
        <dbReference type="SAM" id="Phobius"/>
    </source>
</evidence>
<keyword evidence="7" id="KW-0418">Kinase</keyword>
<feature type="coiled-coil region" evidence="13">
    <location>
        <begin position="230"/>
        <end position="257"/>
    </location>
</feature>
<dbReference type="InterPro" id="IPR036097">
    <property type="entry name" value="HisK_dim/P_sf"/>
</dbReference>
<gene>
    <name evidence="18" type="ORF">QPJ95_21300</name>
</gene>
<dbReference type="InterPro" id="IPR011006">
    <property type="entry name" value="CheY-like_superfamily"/>
</dbReference>
<keyword evidence="14" id="KW-0812">Transmembrane</keyword>
<proteinExistence type="predicted"/>
<keyword evidence="6" id="KW-0547">Nucleotide-binding</keyword>
<dbReference type="PANTHER" id="PTHR45339:SF1">
    <property type="entry name" value="HYBRID SIGNAL TRANSDUCTION HISTIDINE KINASE J"/>
    <property type="match status" value="1"/>
</dbReference>
<evidence type="ECO:0000313" key="19">
    <source>
        <dbReference type="Proteomes" id="UP001238334"/>
    </source>
</evidence>
<keyword evidence="13" id="KW-0175">Coiled coil</keyword>
<feature type="domain" description="Histidine kinase" evidence="15">
    <location>
        <begin position="271"/>
        <end position="491"/>
    </location>
</feature>
<keyword evidence="9" id="KW-0902">Two-component regulatory system</keyword>
<dbReference type="Gene3D" id="3.40.50.2300">
    <property type="match status" value="1"/>
</dbReference>
<evidence type="ECO:0000256" key="8">
    <source>
        <dbReference type="ARBA" id="ARBA00022840"/>
    </source>
</evidence>
<evidence type="ECO:0000256" key="1">
    <source>
        <dbReference type="ARBA" id="ARBA00000085"/>
    </source>
</evidence>
<evidence type="ECO:0000256" key="9">
    <source>
        <dbReference type="ARBA" id="ARBA00023012"/>
    </source>
</evidence>
<feature type="domain" description="Response regulatory" evidence="16">
    <location>
        <begin position="520"/>
        <end position="639"/>
    </location>
</feature>
<dbReference type="InterPro" id="IPR003594">
    <property type="entry name" value="HATPase_dom"/>
</dbReference>
<dbReference type="GO" id="GO:0016020">
    <property type="term" value="C:membrane"/>
    <property type="evidence" value="ECO:0007669"/>
    <property type="project" value="UniProtKB-SubCell"/>
</dbReference>
<dbReference type="InterPro" id="IPR005467">
    <property type="entry name" value="His_kinase_dom"/>
</dbReference>
<evidence type="ECO:0000256" key="13">
    <source>
        <dbReference type="SAM" id="Coils"/>
    </source>
</evidence>
<evidence type="ECO:0000256" key="12">
    <source>
        <dbReference type="PROSITE-ProRule" id="PRU00169"/>
    </source>
</evidence>
<feature type="domain" description="HAMP" evidence="17">
    <location>
        <begin position="186"/>
        <end position="238"/>
    </location>
</feature>
<dbReference type="Gene3D" id="3.30.565.10">
    <property type="entry name" value="Histidine kinase-like ATPase, C-terminal domain"/>
    <property type="match status" value="1"/>
</dbReference>
<protein>
    <recommendedName>
        <fullName evidence="11">Sensory/regulatory protein RpfC</fullName>
        <ecNumber evidence="3">2.7.13.3</ecNumber>
    </recommendedName>
</protein>
<sequence>MFELRTKLVAYTILVVLAVAGGLSTISIALDHKNSLAAFERKVTALARTLGEAVVESVYDLDIKLLRQQVTSVLTNNDAKTAFILDAEGLVLTDGTEENPLRGIRIVDPFANRVLTEKAWSAQHQDERILVGGPILLTEGVVLGFVYLDFSTAELNARMIGQIQQTLMLSALFVLITSFIAIAVARQITRPINKLTDFAVRVKEGSSDREVPDCGKGEVGRLAQSFSSMLMNLDKSNQDLRKLTETLEERVRDRTQEAEAGTKAKSEFLATMSHEIRTPMNGVLGMASLLEETNLDKEQQLFVRTISESGEALLVIINDILDFSKIEAGKILLDEEPFNLENLVQSILKLLSQKASGKNLNLVMDYSPDMPKVLVGDEGRIRQIITNLIGNSEKFTMNGSIRVVVSGSSAHGVSSVEIAVQDTGIGIPESKLAKIFEGFSQVNASSNRKFGGTGLGLTIASDLASMMGGDIQVRSEVGKGSTFTFRCLLKTSKNAESSLQVTENNLIDRINPELTKAPLKVLIADDNKTNRLIVQKMLKTTGTEVIFAQDGSEAVQQFINHIPGLVFMDISMPKLTGIEATMEIRSFEAENGMNACPIIALTAHAMKGDREKFLEQGMDGYISKPVRKDELIELVVFWSRERDSRQNLECNSA</sequence>
<dbReference type="GO" id="GO:0005524">
    <property type="term" value="F:ATP binding"/>
    <property type="evidence" value="ECO:0007669"/>
    <property type="project" value="UniProtKB-KW"/>
</dbReference>
<dbReference type="SMART" id="SM00448">
    <property type="entry name" value="REC"/>
    <property type="match status" value="1"/>
</dbReference>
<dbReference type="InterPro" id="IPR036890">
    <property type="entry name" value="HATPase_C_sf"/>
</dbReference>
<evidence type="ECO:0000256" key="4">
    <source>
        <dbReference type="ARBA" id="ARBA00022553"/>
    </source>
</evidence>
<evidence type="ECO:0000256" key="2">
    <source>
        <dbReference type="ARBA" id="ARBA00004370"/>
    </source>
</evidence>
<dbReference type="PRINTS" id="PR00344">
    <property type="entry name" value="BCTRLSENSOR"/>
</dbReference>
<dbReference type="AlphaFoldDB" id="A0A9Y2P2E3"/>
<dbReference type="EMBL" id="CP127247">
    <property type="protein sequence ID" value="WIY24992.1"/>
    <property type="molecule type" value="Genomic_DNA"/>
</dbReference>
<evidence type="ECO:0000256" key="11">
    <source>
        <dbReference type="ARBA" id="ARBA00068150"/>
    </source>
</evidence>
<comment type="catalytic activity">
    <reaction evidence="1">
        <text>ATP + protein L-histidine = ADP + protein N-phospho-L-histidine.</text>
        <dbReference type="EC" id="2.7.13.3"/>
    </reaction>
</comment>
<comment type="subcellular location">
    <subcellularLocation>
        <location evidence="2">Membrane</location>
    </subcellularLocation>
</comment>
<dbReference type="CDD" id="cd06225">
    <property type="entry name" value="HAMP"/>
    <property type="match status" value="1"/>
</dbReference>
<keyword evidence="14" id="KW-0472">Membrane</keyword>
<dbReference type="Pfam" id="PF00512">
    <property type="entry name" value="HisKA"/>
    <property type="match status" value="1"/>
</dbReference>
<dbReference type="CDD" id="cd00082">
    <property type="entry name" value="HisKA"/>
    <property type="match status" value="1"/>
</dbReference>
<dbReference type="SMART" id="SM00304">
    <property type="entry name" value="HAMP"/>
    <property type="match status" value="1"/>
</dbReference>
<dbReference type="Gene3D" id="1.10.287.130">
    <property type="match status" value="1"/>
</dbReference>
<evidence type="ECO:0000256" key="5">
    <source>
        <dbReference type="ARBA" id="ARBA00022679"/>
    </source>
</evidence>
<dbReference type="Proteomes" id="UP001238334">
    <property type="component" value="Chromosome"/>
</dbReference>
<organism evidence="18 19">
    <name type="scientific">Parasedimentitalea psychrophila</name>
    <dbReference type="NCBI Taxonomy" id="2997337"/>
    <lineage>
        <taxon>Bacteria</taxon>
        <taxon>Pseudomonadati</taxon>
        <taxon>Pseudomonadota</taxon>
        <taxon>Alphaproteobacteria</taxon>
        <taxon>Rhodobacterales</taxon>
        <taxon>Paracoccaceae</taxon>
        <taxon>Parasedimentitalea</taxon>
    </lineage>
</organism>
<evidence type="ECO:0000259" key="15">
    <source>
        <dbReference type="PROSITE" id="PS50109"/>
    </source>
</evidence>